<feature type="transmembrane region" description="Helical" evidence="1">
    <location>
        <begin position="55"/>
        <end position="81"/>
    </location>
</feature>
<feature type="transmembrane region" description="Helical" evidence="1">
    <location>
        <begin position="31"/>
        <end position="49"/>
    </location>
</feature>
<dbReference type="AlphaFoldDB" id="A0A561Q100"/>
<protein>
    <submittedName>
        <fullName evidence="2">Uncharacterized protein</fullName>
    </submittedName>
</protein>
<feature type="transmembrane region" description="Helical" evidence="1">
    <location>
        <begin position="93"/>
        <end position="114"/>
    </location>
</feature>
<evidence type="ECO:0000313" key="3">
    <source>
        <dbReference type="Proteomes" id="UP000320653"/>
    </source>
</evidence>
<dbReference type="OrthoDB" id="9830727at2"/>
<keyword evidence="1" id="KW-0812">Transmembrane</keyword>
<keyword evidence="1" id="KW-0472">Membrane</keyword>
<keyword evidence="1" id="KW-1133">Transmembrane helix</keyword>
<dbReference type="Proteomes" id="UP000320653">
    <property type="component" value="Unassembled WGS sequence"/>
</dbReference>
<feature type="transmembrane region" description="Helical" evidence="1">
    <location>
        <begin position="6"/>
        <end position="24"/>
    </location>
</feature>
<gene>
    <name evidence="2" type="ORF">FHW37_11648</name>
</gene>
<sequence>MGHNWLIFSTIILTYGVGFVGTVSAHAWIGLGIRFLICLGIVVGLLFWAGSGGGLVVFIFSFPILLFAAGAVSGVTTRAALLRLRWGARSGKGILVILTGLSALPAGTAAYGVYRQWESRALYAALPTADSLPAIPACDPFRQTGPMIGAVITEPRRDASSRTIPFNDTRVLYPAVYRDPYPPRSPKSDEKVSWISFKMYVEGARPVPPEDSKGADGKWIPLNKRQPSIRFHFRSRAPIAEHAIRMLNITSGNTTRLDDVPDIRLAPSSHDGLSLVVSPQPRSIDRSKKSFVAIRDGLIDELVQCSGNGTFPQCTFTLDESGITLEGTFAETSFVDWPLIRKDVKNFASCSVAAARQGAG</sequence>
<organism evidence="2 3">
    <name type="scientific">Neorhizobium alkalisoli</name>
    <dbReference type="NCBI Taxonomy" id="528178"/>
    <lineage>
        <taxon>Bacteria</taxon>
        <taxon>Pseudomonadati</taxon>
        <taxon>Pseudomonadota</taxon>
        <taxon>Alphaproteobacteria</taxon>
        <taxon>Hyphomicrobiales</taxon>
        <taxon>Rhizobiaceae</taxon>
        <taxon>Rhizobium/Agrobacterium group</taxon>
        <taxon>Neorhizobium</taxon>
    </lineage>
</organism>
<dbReference type="EMBL" id="VIWP01000016">
    <property type="protein sequence ID" value="TWF44044.1"/>
    <property type="molecule type" value="Genomic_DNA"/>
</dbReference>
<reference evidence="2 3" key="1">
    <citation type="submission" date="2019-06" db="EMBL/GenBank/DDBJ databases">
        <title>Sorghum-associated microbial communities from plants grown in Nebraska, USA.</title>
        <authorList>
            <person name="Schachtman D."/>
        </authorList>
    </citation>
    <scope>NUCLEOTIDE SEQUENCE [LARGE SCALE GENOMIC DNA]</scope>
    <source>
        <strain evidence="2 3">1225</strain>
    </source>
</reference>
<comment type="caution">
    <text evidence="2">The sequence shown here is derived from an EMBL/GenBank/DDBJ whole genome shotgun (WGS) entry which is preliminary data.</text>
</comment>
<keyword evidence="3" id="KW-1185">Reference proteome</keyword>
<evidence type="ECO:0000256" key="1">
    <source>
        <dbReference type="SAM" id="Phobius"/>
    </source>
</evidence>
<name>A0A561Q100_9HYPH</name>
<dbReference type="RefSeq" id="WP_145643420.1">
    <property type="nucleotide sequence ID" value="NZ_VIWP01000016.1"/>
</dbReference>
<evidence type="ECO:0000313" key="2">
    <source>
        <dbReference type="EMBL" id="TWF44044.1"/>
    </source>
</evidence>
<accession>A0A561Q100</accession>
<proteinExistence type="predicted"/>